<dbReference type="EMBL" id="PUHP01001345">
    <property type="protein sequence ID" value="TQN66061.1"/>
    <property type="molecule type" value="Genomic_DNA"/>
</dbReference>
<sequence length="48" mass="5472">MSQSSEFCQHTLSPSLSLRISLVHGCSVPPSQLLLQHLFKHLLKRQKM</sequence>
<reference evidence="1 2" key="1">
    <citation type="journal article" date="2019" name="Sci. Rep.">
        <title>Colletotrichum shisoi sp. nov., an anthracnose pathogen of Perilla frutescens in Japan: molecular phylogenetic, morphological and genomic evidence.</title>
        <authorList>
            <person name="Gan P."/>
            <person name="Tsushima A."/>
            <person name="Hiroyama R."/>
            <person name="Narusaka M."/>
            <person name="Takano Y."/>
            <person name="Narusaka Y."/>
            <person name="Kawaradani M."/>
            <person name="Damm U."/>
            <person name="Shirasu K."/>
        </authorList>
    </citation>
    <scope>NUCLEOTIDE SEQUENCE [LARGE SCALE GENOMIC DNA]</scope>
    <source>
        <strain evidence="1 2">PG-2018a</strain>
    </source>
</reference>
<dbReference type="AlphaFoldDB" id="A0A5Q4BH06"/>
<protein>
    <submittedName>
        <fullName evidence="1">Uncharacterized protein</fullName>
    </submittedName>
</protein>
<organism evidence="1 2">
    <name type="scientific">Colletotrichum shisoi</name>
    <dbReference type="NCBI Taxonomy" id="2078593"/>
    <lineage>
        <taxon>Eukaryota</taxon>
        <taxon>Fungi</taxon>
        <taxon>Dikarya</taxon>
        <taxon>Ascomycota</taxon>
        <taxon>Pezizomycotina</taxon>
        <taxon>Sordariomycetes</taxon>
        <taxon>Hypocreomycetidae</taxon>
        <taxon>Glomerellales</taxon>
        <taxon>Glomerellaceae</taxon>
        <taxon>Colletotrichum</taxon>
        <taxon>Colletotrichum destructivum species complex</taxon>
    </lineage>
</organism>
<gene>
    <name evidence="1" type="ORF">CSHISOI_09364</name>
</gene>
<dbReference type="Proteomes" id="UP000326340">
    <property type="component" value="Unassembled WGS sequence"/>
</dbReference>
<evidence type="ECO:0000313" key="1">
    <source>
        <dbReference type="EMBL" id="TQN66061.1"/>
    </source>
</evidence>
<evidence type="ECO:0000313" key="2">
    <source>
        <dbReference type="Proteomes" id="UP000326340"/>
    </source>
</evidence>
<accession>A0A5Q4BH06</accession>
<comment type="caution">
    <text evidence="1">The sequence shown here is derived from an EMBL/GenBank/DDBJ whole genome shotgun (WGS) entry which is preliminary data.</text>
</comment>
<proteinExistence type="predicted"/>
<keyword evidence="2" id="KW-1185">Reference proteome</keyword>
<name>A0A5Q4BH06_9PEZI</name>